<evidence type="ECO:0000313" key="1">
    <source>
        <dbReference type="EMBL" id="KAG9227526.1"/>
    </source>
</evidence>
<name>A0ACB7JDY4_PLECO</name>
<organism evidence="1 2">
    <name type="scientific">Pleurotus cornucopiae</name>
    <name type="common">Cornucopia mushroom</name>
    <dbReference type="NCBI Taxonomy" id="5321"/>
    <lineage>
        <taxon>Eukaryota</taxon>
        <taxon>Fungi</taxon>
        <taxon>Dikarya</taxon>
        <taxon>Basidiomycota</taxon>
        <taxon>Agaricomycotina</taxon>
        <taxon>Agaricomycetes</taxon>
        <taxon>Agaricomycetidae</taxon>
        <taxon>Agaricales</taxon>
        <taxon>Pleurotineae</taxon>
        <taxon>Pleurotaceae</taxon>
        <taxon>Pleurotus</taxon>
    </lineage>
</organism>
<comment type="caution">
    <text evidence="1">The sequence shown here is derived from an EMBL/GenBank/DDBJ whole genome shotgun (WGS) entry which is preliminary data.</text>
</comment>
<reference evidence="1 2" key="1">
    <citation type="journal article" date="2021" name="Appl. Environ. Microbiol.">
        <title>Genetic linkage and physical mapping for an oyster mushroom Pleurotus cornucopiae and QTL analysis for the trait cap color.</title>
        <authorList>
            <person name="Zhang Y."/>
            <person name="Gao W."/>
            <person name="Sonnenberg A."/>
            <person name="Chen Q."/>
            <person name="Zhang J."/>
            <person name="Huang C."/>
        </authorList>
    </citation>
    <scope>NUCLEOTIDE SEQUENCE [LARGE SCALE GENOMIC DNA]</scope>
    <source>
        <strain evidence="1">CCMSSC00406</strain>
    </source>
</reference>
<sequence>MYNSVSRCCLLAASIGVSLAVSVTDIQGNAYRSPLAGQTVHNVTGVVTAKGPTSFWIAGEAVEDVRVSHGLMVFSQNTTILGQVTVGDLVSLSGLVSEFRSSTAPNDLTLTEITFPGNISIISQNNSVTSLVLGKDRSPPTQQLSSLDNSGDGFLSVPNNSTRLDSSNPTLQPTKFGLDFWESLEGQLVTVAKPFSLNFENRFGEFWVRGNWKVTGLNERGGLTITFGPDGLPDANPEVVIIGKPLDGTKNPATAIGLGLSDITGVVTYQFGFFYILPLTAPTIISRPSEEASPTTLTSPAGKSCTLTIGDYNIENLAPTSAHLPSIANHIATFLRTPDLVFVQEVQDNSGPTDDGVVSANVTLSRLVAAIANISQVQYEFIEIAPIDKQDGGQPGGNIRSAYLYRPEKLRLVPGSPAGGALDAVKVKPPPFFLGRPSLTFNPGRIEPTSPAWDSSRKPLVAVWDTPLGGRLFTINLHLTSKSGSVSTQGDARPFVNLGVDQRTSQVALVSSFVKSILKADPFANIVVAGDFNEFVQTRSVFSPLEKLMTELDVLTLKPAERYTYVFDQNTQQLDHMSRVCTPADQLTVWENAGKKYHGFGCSLYVYTGGFGLPVTFAMFPTPIGLYLGLFLATTNVFGTQVTDVQGPAFKSSLVGQTIHNLTGIVTAKGPNGFWISGAPVADPRVSNGLSIFTQDASVIAQVAIGDMVSLSGRVAEFRSNNSPDDLTITEIDNPTEIEVASQNNAVVPVIIGKDRSPPTQQLSALDTGSDGFLAVPNNSSRIDITDATLQPDKFGMDFWESLEGQLVTIPKPVALDFPNSFGEIWVRGDWAVTGLNSRGGLTITLGPDGRPDANPEAVIVGRPLDGTRNPKAFLGVGLSDITGVVAFQFGFFYVLPLSAPSIISTPTADVPVTTILSSDTDECTLTVGDYNVDNMTPRSPTHVNGVAKHIATFLRNPDIVFLQEIQDNTGSTDDGIVVGNLTLSALTTAIASISGVRYDFIEIAPINNEDGGEPGGNIRQAYIFKPEKLQLVSGSPAGGSLDSTAVVSDVSDGLTFSFNPGRVDPTNPAWIDSRKPLAAAWQTTSGHRFFTVNLHLTSKSGSASTQGDARPPVNLGVNQRTSQIERVSAFVRTILAEDTNANIVVAGDFNEYVQTRSAFTSLQDILFEADEIAGVDPVERYTFLFDQNSEQLDHIFVSNAIKGRGVDVEHIHVNNWANATTVTARPSDHDPSIAEIHLC</sequence>
<evidence type="ECO:0000313" key="2">
    <source>
        <dbReference type="Proteomes" id="UP000824881"/>
    </source>
</evidence>
<dbReference type="Proteomes" id="UP000824881">
    <property type="component" value="Unassembled WGS sequence"/>
</dbReference>
<protein>
    <submittedName>
        <fullName evidence="1">Uncharacterized protein</fullName>
    </submittedName>
</protein>
<proteinExistence type="predicted"/>
<accession>A0ACB7JDY4</accession>
<dbReference type="EMBL" id="WQMT02000001">
    <property type="protein sequence ID" value="KAG9227526.1"/>
    <property type="molecule type" value="Genomic_DNA"/>
</dbReference>
<keyword evidence="2" id="KW-1185">Reference proteome</keyword>
<gene>
    <name evidence="1" type="ORF">CCMSSC00406_0000828</name>
</gene>